<dbReference type="GO" id="GO:0004315">
    <property type="term" value="F:3-oxoacyl-[acyl-carrier-protein] synthase activity"/>
    <property type="evidence" value="ECO:0007669"/>
    <property type="project" value="UniProtKB-UniRule"/>
</dbReference>
<evidence type="ECO:0000256" key="14">
    <source>
        <dbReference type="PIRNR" id="PIRNR000447"/>
    </source>
</evidence>
<keyword evidence="7" id="KW-0276">Fatty acid metabolism</keyword>
<evidence type="ECO:0000256" key="4">
    <source>
        <dbReference type="ARBA" id="ARBA00014657"/>
    </source>
</evidence>
<dbReference type="UniPathway" id="UPA00094"/>
<comment type="catalytic activity">
    <reaction evidence="12 14">
        <text>(9Z)-hexadecenoyl-[ACP] + malonyl-[ACP] + H(+) = 3-oxo-(11Z)-octadecenoyl-[ACP] + holo-[ACP] + CO2</text>
        <dbReference type="Rhea" id="RHEA:55040"/>
        <dbReference type="Rhea" id="RHEA-COMP:9623"/>
        <dbReference type="Rhea" id="RHEA-COMP:9685"/>
        <dbReference type="Rhea" id="RHEA-COMP:10800"/>
        <dbReference type="Rhea" id="RHEA-COMP:14074"/>
        <dbReference type="ChEBI" id="CHEBI:15378"/>
        <dbReference type="ChEBI" id="CHEBI:16526"/>
        <dbReference type="ChEBI" id="CHEBI:64479"/>
        <dbReference type="ChEBI" id="CHEBI:78449"/>
        <dbReference type="ChEBI" id="CHEBI:83989"/>
        <dbReference type="ChEBI" id="CHEBI:138538"/>
        <dbReference type="EC" id="2.3.1.179"/>
    </reaction>
</comment>
<evidence type="ECO:0000256" key="8">
    <source>
        <dbReference type="ARBA" id="ARBA00023098"/>
    </source>
</evidence>
<evidence type="ECO:0000256" key="6">
    <source>
        <dbReference type="ARBA" id="ARBA00022679"/>
    </source>
</evidence>
<keyword evidence="6 14" id="KW-0808">Transferase</keyword>
<evidence type="ECO:0000256" key="7">
    <source>
        <dbReference type="ARBA" id="ARBA00022832"/>
    </source>
</evidence>
<proteinExistence type="inferred from homology"/>
<dbReference type="STRING" id="525904.Tter_0014"/>
<dbReference type="PROSITE" id="PS00606">
    <property type="entry name" value="KS3_1"/>
    <property type="match status" value="1"/>
</dbReference>
<evidence type="ECO:0000259" key="17">
    <source>
        <dbReference type="PROSITE" id="PS52004"/>
    </source>
</evidence>
<dbReference type="FunFam" id="3.40.47.10:FF:000018">
    <property type="entry name" value="3-oxoacyl-[acyl-carrier-protein] synthase 2"/>
    <property type="match status" value="1"/>
</dbReference>
<dbReference type="Pfam" id="PF02801">
    <property type="entry name" value="Ketoacyl-synt_C"/>
    <property type="match status" value="1"/>
</dbReference>
<dbReference type="KEGG" id="ttr:Tter_0014"/>
<name>D1CDD1_THET1</name>
<dbReference type="CDD" id="cd00834">
    <property type="entry name" value="KAS_I_II"/>
    <property type="match status" value="1"/>
</dbReference>
<comment type="similarity">
    <text evidence="2 14 16">Belongs to the thiolase-like superfamily. Beta-ketoacyl-ACP synthases family.</text>
</comment>
<dbReference type="InterPro" id="IPR018201">
    <property type="entry name" value="Ketoacyl_synth_AS"/>
</dbReference>
<dbReference type="NCBIfam" id="TIGR03150">
    <property type="entry name" value="fabF"/>
    <property type="match status" value="1"/>
</dbReference>
<evidence type="ECO:0000256" key="11">
    <source>
        <dbReference type="ARBA" id="ARBA00024006"/>
    </source>
</evidence>
<dbReference type="EC" id="2.3.1.179" evidence="3 14"/>
<dbReference type="InterPro" id="IPR017568">
    <property type="entry name" value="3-oxoacyl-ACP_synth-2"/>
</dbReference>
<dbReference type="PANTHER" id="PTHR11712:SF336">
    <property type="entry name" value="3-OXOACYL-[ACYL-CARRIER-PROTEIN] SYNTHASE, MITOCHONDRIAL"/>
    <property type="match status" value="1"/>
</dbReference>
<evidence type="ECO:0000256" key="12">
    <source>
        <dbReference type="ARBA" id="ARBA00047318"/>
    </source>
</evidence>
<dbReference type="InterPro" id="IPR014030">
    <property type="entry name" value="Ketoacyl_synth_N"/>
</dbReference>
<evidence type="ECO:0000256" key="9">
    <source>
        <dbReference type="ARBA" id="ARBA00023160"/>
    </source>
</evidence>
<evidence type="ECO:0000256" key="10">
    <source>
        <dbReference type="ARBA" id="ARBA00023315"/>
    </source>
</evidence>
<feature type="active site" description="For beta-ketoacyl synthase activity" evidence="15">
    <location>
        <position position="164"/>
    </location>
</feature>
<dbReference type="SMART" id="SM00825">
    <property type="entry name" value="PKS_KS"/>
    <property type="match status" value="1"/>
</dbReference>
<dbReference type="PROSITE" id="PS52004">
    <property type="entry name" value="KS3_2"/>
    <property type="match status" value="1"/>
</dbReference>
<dbReference type="EMBL" id="CP001825">
    <property type="protein sequence ID" value="ACZ40937.1"/>
    <property type="molecule type" value="Genomic_DNA"/>
</dbReference>
<dbReference type="InterPro" id="IPR014031">
    <property type="entry name" value="Ketoacyl_synth_C"/>
</dbReference>
<dbReference type="RefSeq" id="WP_012873972.1">
    <property type="nucleotide sequence ID" value="NC_013525.1"/>
</dbReference>
<protein>
    <recommendedName>
        <fullName evidence="4 14">3-oxoacyl-[acyl-carrier-protein] synthase 2</fullName>
        <ecNumber evidence="3 14">2.3.1.179</ecNumber>
    </recommendedName>
</protein>
<feature type="domain" description="Ketosynthase family 3 (KS3)" evidence="17">
    <location>
        <begin position="3"/>
        <end position="411"/>
    </location>
</feature>
<comment type="catalytic activity">
    <reaction evidence="13 14">
        <text>a fatty acyl-[ACP] + malonyl-[ACP] + H(+) = a 3-oxoacyl-[ACP] + holo-[ACP] + CO2</text>
        <dbReference type="Rhea" id="RHEA:22836"/>
        <dbReference type="Rhea" id="RHEA-COMP:9623"/>
        <dbReference type="Rhea" id="RHEA-COMP:9685"/>
        <dbReference type="Rhea" id="RHEA-COMP:9916"/>
        <dbReference type="Rhea" id="RHEA-COMP:14125"/>
        <dbReference type="ChEBI" id="CHEBI:15378"/>
        <dbReference type="ChEBI" id="CHEBI:16526"/>
        <dbReference type="ChEBI" id="CHEBI:64479"/>
        <dbReference type="ChEBI" id="CHEBI:78449"/>
        <dbReference type="ChEBI" id="CHEBI:78776"/>
        <dbReference type="ChEBI" id="CHEBI:138651"/>
    </reaction>
</comment>
<dbReference type="OrthoDB" id="9808669at2"/>
<keyword evidence="8" id="KW-0443">Lipid metabolism</keyword>
<evidence type="ECO:0000313" key="18">
    <source>
        <dbReference type="EMBL" id="ACZ40937.1"/>
    </source>
</evidence>
<keyword evidence="19" id="KW-1185">Reference proteome</keyword>
<evidence type="ECO:0000256" key="1">
    <source>
        <dbReference type="ARBA" id="ARBA00005194"/>
    </source>
</evidence>
<dbReference type="InterPro" id="IPR016039">
    <property type="entry name" value="Thiolase-like"/>
</dbReference>
<dbReference type="Proteomes" id="UP000000323">
    <property type="component" value="Chromosome 1"/>
</dbReference>
<dbReference type="GO" id="GO:0005829">
    <property type="term" value="C:cytosol"/>
    <property type="evidence" value="ECO:0007669"/>
    <property type="project" value="TreeGrafter"/>
</dbReference>
<accession>D1CDD1</accession>
<dbReference type="GO" id="GO:0030497">
    <property type="term" value="P:fatty acid elongation"/>
    <property type="evidence" value="ECO:0007669"/>
    <property type="project" value="UniProtKB-ARBA"/>
</dbReference>
<dbReference type="InterPro" id="IPR020841">
    <property type="entry name" value="PKS_Beta-ketoAc_synthase_dom"/>
</dbReference>
<evidence type="ECO:0000313" key="19">
    <source>
        <dbReference type="Proteomes" id="UP000000323"/>
    </source>
</evidence>
<sequence>MFDRRVVVTGLGAITPVGNNLEDTWKALVEGRSGISYVTRYDLGDIPVKIGGEVKGFDPASVVDPKEARYMSRATVFAIAAADEAIKQAGLQITPENAERVGIYMGSGAGGIELLLEQQKVLEQKGPRRVSPYLMPNFIVDSASGHMAIRYGAQGPNMAPVSACATGGHSVGEAYETIRRGDADVMIAGGTEGGSHLPIMFAGFSVIKALANDDPPEKACKPFDLNRSGFVLSEGAAVLVLEELEHALSRGAKPLAEIIGYGTGNDAFHMASQPEGGAGAARVMRMAIRKANIAPEEVDYINAHGTGTQINDKGETAAIKEVFGDHAYKLAISSIKSMIGHTMGAAGAIEAVACVKTIIEGCIPPTINYETPDPECDLDYVPNTARSADVRVALSNSLGLGGHNSCLIFRKFE</sequence>
<evidence type="ECO:0000256" key="5">
    <source>
        <dbReference type="ARBA" id="ARBA00022516"/>
    </source>
</evidence>
<comment type="function">
    <text evidence="11 14">Involved in the type II fatty acid elongation cycle. Catalyzes the elongation of a wide range of acyl-ACP by the addition of two carbons from malonyl-ACP to an acyl acceptor. Can efficiently catalyze the conversion of palmitoleoyl-ACP (cis-hexadec-9-enoyl-ACP) to cis-vaccenoyl-ACP (cis-octadec-11-enoyl-ACP), an essential step in the thermal regulation of fatty acid composition.</text>
</comment>
<dbReference type="PANTHER" id="PTHR11712">
    <property type="entry name" value="POLYKETIDE SYNTHASE-RELATED"/>
    <property type="match status" value="1"/>
</dbReference>
<gene>
    <name evidence="18" type="ordered locus">Tter_0014</name>
</gene>
<dbReference type="HOGENOM" id="CLU_000022_69_2_0"/>
<dbReference type="eggNOG" id="COG0304">
    <property type="taxonomic scope" value="Bacteria"/>
</dbReference>
<evidence type="ECO:0000256" key="2">
    <source>
        <dbReference type="ARBA" id="ARBA00008467"/>
    </source>
</evidence>
<dbReference type="AlphaFoldDB" id="D1CDD1"/>
<dbReference type="SUPFAM" id="SSF53901">
    <property type="entry name" value="Thiolase-like"/>
    <property type="match status" value="2"/>
</dbReference>
<comment type="pathway">
    <text evidence="1 14">Lipid metabolism; fatty acid biosynthesis.</text>
</comment>
<dbReference type="FunFam" id="3.40.47.10:FF:000029">
    <property type="entry name" value="3-oxoacyl-[acyl-carrier-protein] synthase 1"/>
    <property type="match status" value="1"/>
</dbReference>
<organism evidence="18 19">
    <name type="scientific">Thermobaculum terrenum (strain ATCC BAA-798 / CCMEE 7001 / YNP1)</name>
    <dbReference type="NCBI Taxonomy" id="525904"/>
    <lineage>
        <taxon>Bacteria</taxon>
        <taxon>Bacillati</taxon>
        <taxon>Chloroflexota</taxon>
        <taxon>Chloroflexia</taxon>
        <taxon>Candidatus Thermobaculales</taxon>
        <taxon>Candidatus Thermobaculaceae</taxon>
        <taxon>Thermobaculum</taxon>
    </lineage>
</organism>
<keyword evidence="5 14" id="KW-0444">Lipid biosynthesis</keyword>
<keyword evidence="10 14" id="KW-0012">Acyltransferase</keyword>
<evidence type="ECO:0000256" key="3">
    <source>
        <dbReference type="ARBA" id="ARBA00012356"/>
    </source>
</evidence>
<dbReference type="PIRSF" id="PIRSF000447">
    <property type="entry name" value="KAS_II"/>
    <property type="match status" value="1"/>
</dbReference>
<dbReference type="NCBIfam" id="NF005589">
    <property type="entry name" value="PRK07314.1"/>
    <property type="match status" value="1"/>
</dbReference>
<dbReference type="InterPro" id="IPR000794">
    <property type="entry name" value="Beta-ketoacyl_synthase"/>
</dbReference>
<evidence type="ECO:0000256" key="15">
    <source>
        <dbReference type="PIRSR" id="PIRSR000447-1"/>
    </source>
</evidence>
<dbReference type="Gene3D" id="3.40.47.10">
    <property type="match status" value="1"/>
</dbReference>
<reference evidence="19" key="1">
    <citation type="journal article" date="2010" name="Stand. Genomic Sci.">
        <title>Complete genome sequence of 'Thermobaculum terrenum' type strain (YNP1).</title>
        <authorList>
            <person name="Kiss H."/>
            <person name="Cleland D."/>
            <person name="Lapidus A."/>
            <person name="Lucas S."/>
            <person name="Glavina Del Rio T."/>
            <person name="Nolan M."/>
            <person name="Tice H."/>
            <person name="Han C."/>
            <person name="Goodwin L."/>
            <person name="Pitluck S."/>
            <person name="Liolios K."/>
            <person name="Ivanova N."/>
            <person name="Mavromatis K."/>
            <person name="Ovchinnikova G."/>
            <person name="Pati A."/>
            <person name="Chen A."/>
            <person name="Palaniappan K."/>
            <person name="Land M."/>
            <person name="Hauser L."/>
            <person name="Chang Y."/>
            <person name="Jeffries C."/>
            <person name="Lu M."/>
            <person name="Brettin T."/>
            <person name="Detter J."/>
            <person name="Goker M."/>
            <person name="Tindall B."/>
            <person name="Beck B."/>
            <person name="McDermott T."/>
            <person name="Woyke T."/>
            <person name="Bristow J."/>
            <person name="Eisen J."/>
            <person name="Markowitz V."/>
            <person name="Hugenholtz P."/>
            <person name="Kyrpides N."/>
            <person name="Klenk H."/>
            <person name="Cheng J."/>
        </authorList>
    </citation>
    <scope>NUCLEOTIDE SEQUENCE [LARGE SCALE GENOMIC DNA]</scope>
    <source>
        <strain evidence="19">ATCC BAA-798 / YNP1</strain>
    </source>
</reference>
<evidence type="ECO:0000256" key="16">
    <source>
        <dbReference type="RuleBase" id="RU003694"/>
    </source>
</evidence>
<dbReference type="Pfam" id="PF00109">
    <property type="entry name" value="ketoacyl-synt"/>
    <property type="match status" value="1"/>
</dbReference>
<evidence type="ECO:0000256" key="13">
    <source>
        <dbReference type="ARBA" id="ARBA00047659"/>
    </source>
</evidence>
<keyword evidence="9 14" id="KW-0275">Fatty acid biosynthesis</keyword>